<dbReference type="GO" id="GO:0046872">
    <property type="term" value="F:metal ion binding"/>
    <property type="evidence" value="ECO:0007669"/>
    <property type="project" value="UniProtKB-KW"/>
</dbReference>
<dbReference type="Pfam" id="PF14691">
    <property type="entry name" value="Fer4_20"/>
    <property type="match status" value="1"/>
</dbReference>
<dbReference type="FunFam" id="1.10.1060.10:FF:000004">
    <property type="entry name" value="Glutamate synthase, small subunit"/>
    <property type="match status" value="1"/>
</dbReference>
<dbReference type="NCBIfam" id="TIGR01318">
    <property type="entry name" value="gltD_gamma_fam"/>
    <property type="match status" value="1"/>
</dbReference>
<keyword evidence="2" id="KW-0479">Metal-binding</keyword>
<keyword evidence="8" id="KW-1185">Reference proteome</keyword>
<evidence type="ECO:0000256" key="2">
    <source>
        <dbReference type="ARBA" id="ARBA00022723"/>
    </source>
</evidence>
<dbReference type="PROSITE" id="PS51379">
    <property type="entry name" value="4FE4S_FER_2"/>
    <property type="match status" value="1"/>
</dbReference>
<dbReference type="PANTHER" id="PTHR42783:SF3">
    <property type="entry name" value="GLUTAMATE SYNTHASE [NADPH] SMALL CHAIN-RELATED"/>
    <property type="match status" value="1"/>
</dbReference>
<dbReference type="AlphaFoldDB" id="A0A9Q8U1M9"/>
<dbReference type="PRINTS" id="PR00419">
    <property type="entry name" value="ADXRDTASE"/>
</dbReference>
<evidence type="ECO:0000256" key="4">
    <source>
        <dbReference type="ARBA" id="ARBA00023004"/>
    </source>
</evidence>
<dbReference type="InterPro" id="IPR036188">
    <property type="entry name" value="FAD/NAD-bd_sf"/>
</dbReference>
<evidence type="ECO:0000256" key="5">
    <source>
        <dbReference type="ARBA" id="ARBA00023014"/>
    </source>
</evidence>
<keyword evidence="1" id="KW-0004">4Fe-4S</keyword>
<feature type="domain" description="4Fe-4S ferredoxin-type" evidence="6">
    <location>
        <begin position="38"/>
        <end position="69"/>
    </location>
</feature>
<dbReference type="Proteomes" id="UP001056381">
    <property type="component" value="Chromosome"/>
</dbReference>
<dbReference type="PANTHER" id="PTHR42783">
    <property type="entry name" value="GLUTAMATE SYNTHASE [NADPH] SMALL CHAIN"/>
    <property type="match status" value="1"/>
</dbReference>
<dbReference type="Gene3D" id="3.40.50.720">
    <property type="entry name" value="NAD(P)-binding Rossmann-like Domain"/>
    <property type="match status" value="1"/>
</dbReference>
<dbReference type="Gene3D" id="3.50.50.60">
    <property type="entry name" value="FAD/NAD(P)-binding domain"/>
    <property type="match status" value="1"/>
</dbReference>
<dbReference type="InterPro" id="IPR009051">
    <property type="entry name" value="Helical_ferredxn"/>
</dbReference>
<proteinExistence type="predicted"/>
<evidence type="ECO:0000313" key="7">
    <source>
        <dbReference type="EMBL" id="URQ63583.1"/>
    </source>
</evidence>
<dbReference type="GO" id="GO:0016491">
    <property type="term" value="F:oxidoreductase activity"/>
    <property type="evidence" value="ECO:0007669"/>
    <property type="project" value="UniProtKB-KW"/>
</dbReference>
<gene>
    <name evidence="7" type="ORF">M9B40_02145</name>
</gene>
<evidence type="ECO:0000313" key="8">
    <source>
        <dbReference type="Proteomes" id="UP001056381"/>
    </source>
</evidence>
<dbReference type="InterPro" id="IPR017896">
    <property type="entry name" value="4Fe4S_Fe-S-bd"/>
</dbReference>
<dbReference type="SUPFAM" id="SSF46548">
    <property type="entry name" value="alpha-helical ferredoxin"/>
    <property type="match status" value="1"/>
</dbReference>
<evidence type="ECO:0000256" key="1">
    <source>
        <dbReference type="ARBA" id="ARBA00022485"/>
    </source>
</evidence>
<dbReference type="Pfam" id="PF07992">
    <property type="entry name" value="Pyr_redox_2"/>
    <property type="match status" value="1"/>
</dbReference>
<accession>A0A9Q8U1M9</accession>
<dbReference type="InterPro" id="IPR028261">
    <property type="entry name" value="DPD_II"/>
</dbReference>
<sequence length="462" mass="52095">MSEKNYEFIDIKRIEPETKSLNVRKVDFSEIYEQTNIKKVSEQASRCLGCGNPYCEWKCPLHNYIPDWLKLIEENRLEEAADLCHETNAFPEICGRICPQEKLCEGACTLNTGYEAVTIGQVEKYISDTALEQGWKPKKYSEKQTKFHVSIIGAGPAGLACAETLIRRGINCTVYDKYSEIGGLLTYGIPEFKLEKKVVLKRREILEELGVKFVLNCWVDDKKIKEIETGSDAIFLGLGTYESIKGKYKGFDKDGVTEALPYLIKNTDYLMTDSDFDELNFKGQRVVVLGGGDTAMDCVRTAIRQEAKSVKCIYRRSKEHMPGSSKEVKHAEEEGVEFIFNTQPVEVEGNGSVKKLKIVTTKYDENKKSLVEQSGSEKLIDVDRLIVAFGYSASPQDFFINKGVEIDKDGLVKLDRNEYKYQTSNEKFFAGGDMIMGSSLAVYAIAHGRDAAKEIINFLKSN</sequence>
<reference evidence="7" key="1">
    <citation type="submission" date="2022-05" db="EMBL/GenBank/DDBJ databases">
        <title>Single-amplified genomics reveal most streamlined microbe among free-living bacteria.</title>
        <authorList>
            <person name="Roda-Garcia J."/>
            <person name="Haro-Moreno J.M."/>
            <person name="Rodriguez-Valera F."/>
            <person name="Almagro-Moreno S."/>
            <person name="Lopez-Perez M."/>
        </authorList>
    </citation>
    <scope>NUCLEOTIDE SEQUENCE</scope>
    <source>
        <strain evidence="7">TMED112-D2-2</strain>
    </source>
</reference>
<evidence type="ECO:0000259" key="6">
    <source>
        <dbReference type="PROSITE" id="PS51379"/>
    </source>
</evidence>
<protein>
    <submittedName>
        <fullName evidence="7">Glutamate synthase subunit beta</fullName>
    </submittedName>
</protein>
<organism evidence="7 8">
    <name type="scientific">SAR86 cluster bacterium</name>
    <dbReference type="NCBI Taxonomy" id="2030880"/>
    <lineage>
        <taxon>Bacteria</taxon>
        <taxon>Pseudomonadati</taxon>
        <taxon>Pseudomonadota</taxon>
        <taxon>Gammaproteobacteria</taxon>
        <taxon>SAR86 cluster</taxon>
    </lineage>
</organism>
<dbReference type="Gene3D" id="1.10.1060.10">
    <property type="entry name" value="Alpha-helical ferredoxin"/>
    <property type="match status" value="1"/>
</dbReference>
<evidence type="ECO:0000256" key="3">
    <source>
        <dbReference type="ARBA" id="ARBA00023002"/>
    </source>
</evidence>
<keyword evidence="3" id="KW-0560">Oxidoreductase</keyword>
<dbReference type="InterPro" id="IPR006006">
    <property type="entry name" value="GltD-like"/>
</dbReference>
<name>A0A9Q8U1M9_9GAMM</name>
<dbReference type="GO" id="GO:0051539">
    <property type="term" value="F:4 iron, 4 sulfur cluster binding"/>
    <property type="evidence" value="ECO:0007669"/>
    <property type="project" value="UniProtKB-KW"/>
</dbReference>
<keyword evidence="4" id="KW-0408">Iron</keyword>
<keyword evidence="5" id="KW-0411">Iron-sulfur</keyword>
<dbReference type="EMBL" id="CP097966">
    <property type="protein sequence ID" value="URQ63583.1"/>
    <property type="molecule type" value="Genomic_DNA"/>
</dbReference>
<dbReference type="InterPro" id="IPR023753">
    <property type="entry name" value="FAD/NAD-binding_dom"/>
</dbReference>
<dbReference type="SUPFAM" id="SSF51971">
    <property type="entry name" value="Nucleotide-binding domain"/>
    <property type="match status" value="1"/>
</dbReference>